<feature type="compositionally biased region" description="Gly residues" evidence="1">
    <location>
        <begin position="1"/>
        <end position="10"/>
    </location>
</feature>
<dbReference type="KEGG" id="lma:LMJF_36_4900"/>
<dbReference type="GO" id="GO:0034058">
    <property type="term" value="P:endosomal vesicle fusion"/>
    <property type="evidence" value="ECO:0000318"/>
    <property type="project" value="GO_Central"/>
</dbReference>
<dbReference type="GO" id="GO:0030897">
    <property type="term" value="C:HOPS complex"/>
    <property type="evidence" value="ECO:0000318"/>
    <property type="project" value="GO_Central"/>
</dbReference>
<feature type="region of interest" description="Disordered" evidence="1">
    <location>
        <begin position="1"/>
        <end position="43"/>
    </location>
</feature>
<dbReference type="InParanoid" id="Q4Q0S2"/>
<organism evidence="2 3">
    <name type="scientific">Leishmania major</name>
    <dbReference type="NCBI Taxonomy" id="5664"/>
    <lineage>
        <taxon>Eukaryota</taxon>
        <taxon>Discoba</taxon>
        <taxon>Euglenozoa</taxon>
        <taxon>Kinetoplastea</taxon>
        <taxon>Metakinetoplastina</taxon>
        <taxon>Trypanosomatida</taxon>
        <taxon>Trypanosomatidae</taxon>
        <taxon>Leishmaniinae</taxon>
        <taxon>Leishmania</taxon>
    </lineage>
</organism>
<name>Q4Q0S2_LEIMA</name>
<feature type="compositionally biased region" description="Low complexity" evidence="1">
    <location>
        <begin position="178"/>
        <end position="191"/>
    </location>
</feature>
<dbReference type="PANTHER" id="PTHR12616:SF8">
    <property type="entry name" value="VACUOLAR PROTEIN SORTING-ASSOCIATED PROTEIN 8 HOMOLOG"/>
    <property type="match status" value="1"/>
</dbReference>
<dbReference type="GO" id="GO:0005770">
    <property type="term" value="C:late endosome"/>
    <property type="evidence" value="ECO:0000318"/>
    <property type="project" value="GO_Central"/>
</dbReference>
<dbReference type="eggNOG" id="ENOG502QWCJ">
    <property type="taxonomic scope" value="Eukaryota"/>
</dbReference>
<feature type="region of interest" description="Disordered" evidence="1">
    <location>
        <begin position="1355"/>
        <end position="1379"/>
    </location>
</feature>
<proteinExistence type="predicted"/>
<evidence type="ECO:0000313" key="3">
    <source>
        <dbReference type="Proteomes" id="UP000000542"/>
    </source>
</evidence>
<dbReference type="Proteomes" id="UP000000542">
    <property type="component" value="Chromosome 36"/>
</dbReference>
<accession>Q4Q0S2</accession>
<feature type="compositionally biased region" description="Polar residues" evidence="1">
    <location>
        <begin position="154"/>
        <end position="175"/>
    </location>
</feature>
<evidence type="ECO:0000256" key="1">
    <source>
        <dbReference type="SAM" id="MobiDB-lite"/>
    </source>
</evidence>
<dbReference type="VEuPathDB" id="TriTrypDB:LMJSD75_360060500"/>
<feature type="compositionally biased region" description="Low complexity" evidence="1">
    <location>
        <begin position="1358"/>
        <end position="1373"/>
    </location>
</feature>
<dbReference type="RefSeq" id="XP_001687076.1">
    <property type="nucleotide sequence ID" value="XM_001687024.2"/>
</dbReference>
<evidence type="ECO:0008006" key="4">
    <source>
        <dbReference type="Google" id="ProtNLM"/>
    </source>
</evidence>
<dbReference type="GO" id="GO:0006623">
    <property type="term" value="P:protein targeting to vacuole"/>
    <property type="evidence" value="ECO:0000318"/>
    <property type="project" value="GO_Central"/>
</dbReference>
<feature type="compositionally biased region" description="Polar residues" evidence="1">
    <location>
        <begin position="20"/>
        <end position="43"/>
    </location>
</feature>
<feature type="region of interest" description="Disordered" evidence="1">
    <location>
        <begin position="1971"/>
        <end position="1999"/>
    </location>
</feature>
<protein>
    <recommendedName>
        <fullName evidence="4">RING-type domain-containing protein</fullName>
    </recommendedName>
</protein>
<dbReference type="SUPFAM" id="SSF50978">
    <property type="entry name" value="WD40 repeat-like"/>
    <property type="match status" value="1"/>
</dbReference>
<gene>
    <name evidence="2" type="ORF">LMJF_36_4900</name>
</gene>
<reference evidence="2 3" key="2">
    <citation type="journal article" date="2011" name="Genome Res.">
        <title>Chromosome and gene copy number variation allow major structural change between species and strains of Leishmania.</title>
        <authorList>
            <person name="Rogers M.B."/>
            <person name="Hilley J.D."/>
            <person name="Dickens N.J."/>
            <person name="Wilkes J."/>
            <person name="Bates P.A."/>
            <person name="Depledge D.P."/>
            <person name="Harris D."/>
            <person name="Her Y."/>
            <person name="Herzyk P."/>
            <person name="Imamura H."/>
            <person name="Otto T.D."/>
            <person name="Sanders M."/>
            <person name="Seeger K."/>
            <person name="Dujardin J.C."/>
            <person name="Berriman M."/>
            <person name="Smith D.F."/>
            <person name="Hertz-Fowler C."/>
            <person name="Mottram J.C."/>
        </authorList>
    </citation>
    <scope>NUCLEOTIDE SEQUENCE [LARGE SCALE GENOMIC DNA]</scope>
    <source>
        <strain evidence="3">MHOM/IL/81/Friedlin</strain>
    </source>
</reference>
<feature type="region of interest" description="Disordered" evidence="1">
    <location>
        <begin position="1583"/>
        <end position="1627"/>
    </location>
</feature>
<dbReference type="InterPro" id="IPR036322">
    <property type="entry name" value="WD40_repeat_dom_sf"/>
</dbReference>
<dbReference type="VEuPathDB" id="TriTrypDB:LMJLV39_360060700"/>
<evidence type="ECO:0000313" key="2">
    <source>
        <dbReference type="EMBL" id="CAJ09462.1"/>
    </source>
</evidence>
<feature type="region of interest" description="Disordered" evidence="1">
    <location>
        <begin position="2048"/>
        <end position="2084"/>
    </location>
</feature>
<sequence>MNVSGDGGVYRGPRPRPGADSSSILATSSGALPKTQNHSQCSVGSAEACKEEERLIVEDALRRLPQLAAFPLLSMSPRASSHVNDALVENSSFDSRQGTSYHLAADEEALLLQELVNITAGAAPFMSTAAQEEQATGGSEKRPDEAATLLGSRETGTQVPAATATANGDSTSSAPKVSASEPAATSPAALSVHASTHTGKGASSSKRRRAVAPPTSSKTAVLKEEQDILDAILAAVDGQQSSVSGDLLGETSAAAGAEAAATSADSDEEIDEVDLVLGQAKQLTSSTVLCETQRGEVVLHVHEHMALRCKLADLRKAAGEPTCVAVAESFDISARAPTHASTASPAAHTPSWSLRCAMGTSLGVVVLFDRRWTVLGICGTVEASVGNARGAVVSLSLCTPTAALGGADETCDGRTAATGHARGTFVLWSLHTFSPLRVVSDESRVPVLRVMHLHRDPTRILVLDSSGAARFFQFWKVMAKYVLRATTVTSASAAAPISDIDTLPCPSSFYMANLETLKQHMPCSNGEESDGDVSAPWLCAPPPLPPSAATAAGISRTAWPTIAGKHFVATVSHDAVLVYVVDTGLQGTVTGVARHSHPPSSALSNELVRFVVMEVERSTPRLLLCVSWNTEVELLLMNLRVPEPSGSGKTAAAEPMMEGLERLTLLRLSAPLVQMVPLAGCSVLLCDQNNHAHLMDASVAAMVERHRFGSLEYVGFASRLCGVKYHGTAASNRAAALLMGKEHAYGLSLRSWRERLSSLLARRKYTQALDLAKGFAEEVALSTVGFSSNAANCRRELHQFMERILIAYVESRLAVLPRTEATGKSSGGPPKQSAGNSDPVCGTEFLLDVLQQIAFYCSAVDGLNLLYGPVALALQHQGLLSHLLYVLEQCMRHGIITYMPETLIERFIYLFLDDAELDAVEVALGVRPLAPRDGKEARGDVLDADSAVKISGRDRVELALMSLDSGAPSLLRLAQEHGLVRLTVTILSLRQQRYVDALAYALDEEQKADEGLHGSDRGPEVCAPRVPKCPSLFDSPDAASVAVDFVECTLKGVSLLPGASLAIGEQRPAKKAILEYLLRPASNDGRNADSGAVGGGVHNLLRFLRRQPEHAMRVLLFALSDEGPCSPWGGADGLSRTQFVSSVYFILTGGSRTRPRHAAESDLLSASGQRQGPLDLFRIDDELLNRLPALRTLRATELAQRPFPPYIAVHTFLAGAAIFNELLLSTDADELASDEPDRPPVRLDVWLDLVIQDVLFAFQSAERVEERRELQEHLLRVLAPDLLPPYRVAVFQSDFTRLRMARCLAALLCREQRYAEAIACYTDPMQNCVDAQLQQDVFKMLRDEMQHLQDLRTQTMNRAQQESSRSQRRGGSALDSDRNAASLVGGSATSEVGRGFGDDVEQYFSEESSLIAPTVTATATAPIDAAIKSLQLAVMSQVELLVRIDATSLAQFVFDYLPSNQREVMKLLRGSSAAFMDYLDELVTQGDQAVANDMNLQNTYIELLCEHAPRRVYSYLQEKGNRVTYDVQLALRAVRKHRIADAAVYLLEKAMMIEDAMTVMLRAVRELLGALREEVVTRVTPAAEAATEAQGDQDRNGLAPLLTSTPGAEAGEAATQRGCRRRSTRGKEAPPLTCELASLDSATELRRFVGIGEELCRKHQAERVAGVASTSDAATPLAVASSRTFSSARHGFPGSSPQHPEYWFRLLDVFMVPRRLLCEMMTQDDRLQALDTAPVPARPFTSSDPTGMSNELDAAAHIAMASYAGAAAASLANPPSAAGLPQHLANLTTPLSREQRRCVEALVAVYTQYTSSILQSMMRTLDVAVVVSKVVQDHKNGTFCALKPVLLDMMDTLSFDLEVSRLCKLATERDVMLRGRELYQMLNRSVVPQSDCCAFCHINLREPPLPQPAGDEVDAAATVGLVPSAVSVYTCGHTFHTVCAAQAMGSRQGCGICMQSRCSSGKPGEYEVYGNTSGASAAQPSTSGGAAADRAGHEDHADPVTTVVMRAAERTIDVARMQRRVRQTKMKMDHPEDFYSVLQSLLAWDTSASDSSLGKAGPGGTRDGSGNRVLAPSPSVPAVAGQAHGPVTGGVATMQDKVLDTLTDAEILELFGGV</sequence>
<dbReference type="PANTHER" id="PTHR12616">
    <property type="entry name" value="VACUOLAR PROTEIN SORTING VPS41"/>
    <property type="match status" value="1"/>
</dbReference>
<dbReference type="VEuPathDB" id="TriTrypDB:LmjF.36.4900"/>
<dbReference type="GeneID" id="5655792"/>
<feature type="region of interest" description="Disordered" evidence="1">
    <location>
        <begin position="151"/>
        <end position="222"/>
    </location>
</feature>
<dbReference type="HOGENOM" id="CLU_232198_0_0_1"/>
<dbReference type="InterPro" id="IPR045111">
    <property type="entry name" value="Vps41/Vps8"/>
</dbReference>
<dbReference type="EMBL" id="FR796432">
    <property type="protein sequence ID" value="CAJ09462.1"/>
    <property type="molecule type" value="Genomic_DNA"/>
</dbReference>
<feature type="compositionally biased region" description="Polar residues" evidence="1">
    <location>
        <begin position="1971"/>
        <end position="1984"/>
    </location>
</feature>
<dbReference type="STRING" id="5664.Q4Q0S2"/>
<keyword evidence="3" id="KW-1185">Reference proteome</keyword>
<dbReference type="VEuPathDB" id="TriTrypDB:LMJFC_360065600"/>
<feature type="compositionally biased region" description="Polar residues" evidence="1">
    <location>
        <begin position="193"/>
        <end position="204"/>
    </location>
</feature>
<reference evidence="2 3" key="1">
    <citation type="journal article" date="2005" name="Science">
        <title>The genome of the kinetoplastid parasite, Leishmania major.</title>
        <authorList>
            <person name="Ivens A.C."/>
            <person name="Peacock C.S."/>
            <person name="Worthey E.A."/>
            <person name="Murphy L."/>
            <person name="Aggarwal G."/>
            <person name="Berriman M."/>
            <person name="Sisk E."/>
            <person name="Rajandream M.A."/>
            <person name="Adlem E."/>
            <person name="Aert R."/>
            <person name="Anupama A."/>
            <person name="Apostolou Z."/>
            <person name="Attipoe P."/>
            <person name="Bason N."/>
            <person name="Bauser C."/>
            <person name="Beck A."/>
            <person name="Beverley S.M."/>
            <person name="Bianchettin G."/>
            <person name="Borzym K."/>
            <person name="Bothe G."/>
            <person name="Bruschi C.V."/>
            <person name="Collins M."/>
            <person name="Cadag E."/>
            <person name="Ciarloni L."/>
            <person name="Clayton C."/>
            <person name="Coulson R.M."/>
            <person name="Cronin A."/>
            <person name="Cruz A.K."/>
            <person name="Davies R.M."/>
            <person name="De Gaudenzi J."/>
            <person name="Dobson D.E."/>
            <person name="Duesterhoeft A."/>
            <person name="Fazelina G."/>
            <person name="Fosker N."/>
            <person name="Frasch A.C."/>
            <person name="Fraser A."/>
            <person name="Fuchs M."/>
            <person name="Gabel C."/>
            <person name="Goble A."/>
            <person name="Goffeau A."/>
            <person name="Harris D."/>
            <person name="Hertz-Fowler C."/>
            <person name="Hilbert H."/>
            <person name="Horn D."/>
            <person name="Huang Y."/>
            <person name="Klages S."/>
            <person name="Knights A."/>
            <person name="Kube M."/>
            <person name="Larke N."/>
            <person name="Litvin L."/>
            <person name="Lord A."/>
            <person name="Louie T."/>
            <person name="Marra M."/>
            <person name="Masuy D."/>
            <person name="Matthews K."/>
            <person name="Michaeli S."/>
            <person name="Mottram J.C."/>
            <person name="Muller-Auer S."/>
            <person name="Munden H."/>
            <person name="Nelson S."/>
            <person name="Norbertczak H."/>
            <person name="Oliver K."/>
            <person name="O'neil S."/>
            <person name="Pentony M."/>
            <person name="Pohl T.M."/>
            <person name="Price C."/>
            <person name="Purnelle B."/>
            <person name="Quail M.A."/>
            <person name="Rabbinowitsch E."/>
            <person name="Reinhardt R."/>
            <person name="Rieger M."/>
            <person name="Rinta J."/>
            <person name="Robben J."/>
            <person name="Robertson L."/>
            <person name="Ruiz J.C."/>
            <person name="Rutter S."/>
            <person name="Saunders D."/>
            <person name="Schafer M."/>
            <person name="Schein J."/>
            <person name="Schwartz D.C."/>
            <person name="Seeger K."/>
            <person name="Seyler A."/>
            <person name="Sharp S."/>
            <person name="Shin H."/>
            <person name="Sivam D."/>
            <person name="Squares R."/>
            <person name="Squares S."/>
            <person name="Tosato V."/>
            <person name="Vogt C."/>
            <person name="Volckaert G."/>
            <person name="Wambutt R."/>
            <person name="Warren T."/>
            <person name="Wedler H."/>
            <person name="Woodward J."/>
            <person name="Zhou S."/>
            <person name="Zimmermann W."/>
            <person name="Smith D.F."/>
            <person name="Blackwell J.M."/>
            <person name="Stuart K.D."/>
            <person name="Barrell B."/>
            <person name="Myler P.J."/>
        </authorList>
    </citation>
    <scope>NUCLEOTIDE SEQUENCE [LARGE SCALE GENOMIC DNA]</scope>
    <source>
        <strain evidence="3">MHOM/IL/81/Friedlin</strain>
    </source>
</reference>
<dbReference type="OMA" id="HEHMALR"/>